<organism evidence="2 3">
    <name type="scientific">Escherichia coli</name>
    <dbReference type="NCBI Taxonomy" id="562"/>
    <lineage>
        <taxon>Bacteria</taxon>
        <taxon>Pseudomonadati</taxon>
        <taxon>Pseudomonadota</taxon>
        <taxon>Gammaproteobacteria</taxon>
        <taxon>Enterobacterales</taxon>
        <taxon>Enterobacteriaceae</taxon>
        <taxon>Escherichia</taxon>
    </lineage>
</organism>
<feature type="compositionally biased region" description="Low complexity" evidence="1">
    <location>
        <begin position="10"/>
        <end position="23"/>
    </location>
</feature>
<comment type="caution">
    <text evidence="2">The sequence shown here is derived from an EMBL/GenBank/DDBJ whole genome shotgun (WGS) entry which is preliminary data.</text>
</comment>
<proteinExistence type="predicted"/>
<evidence type="ECO:0000313" key="3">
    <source>
        <dbReference type="Proteomes" id="UP001223829"/>
    </source>
</evidence>
<protein>
    <submittedName>
        <fullName evidence="2">Uncharacterized protein</fullName>
    </submittedName>
</protein>
<accession>A0AAW6VSH1</accession>
<evidence type="ECO:0000313" key="2">
    <source>
        <dbReference type="EMBL" id="MDK2694216.1"/>
    </source>
</evidence>
<dbReference type="AlphaFoldDB" id="A0AAW6VSH1"/>
<feature type="region of interest" description="Disordered" evidence="1">
    <location>
        <begin position="1"/>
        <end position="25"/>
    </location>
</feature>
<evidence type="ECO:0000256" key="1">
    <source>
        <dbReference type="SAM" id="MobiDB-lite"/>
    </source>
</evidence>
<dbReference type="EMBL" id="JASMQD010000001">
    <property type="protein sequence ID" value="MDK2694216.1"/>
    <property type="molecule type" value="Genomic_DNA"/>
</dbReference>
<reference evidence="2" key="1">
    <citation type="submission" date="2023-05" db="EMBL/GenBank/DDBJ databases">
        <title>Efficient inhibition of multidrug-resistant Escherichia coli by a new antibiotic combination.</title>
        <authorList>
            <person name="Lin T."/>
        </authorList>
    </citation>
    <scope>NUCLEOTIDE SEQUENCE</scope>
    <source>
        <strain evidence="2">YmmD45</strain>
    </source>
</reference>
<name>A0AAW6VSH1_ECOLX</name>
<gene>
    <name evidence="2" type="ORF">QO046_07330</name>
</gene>
<dbReference type="Proteomes" id="UP001223829">
    <property type="component" value="Unassembled WGS sequence"/>
</dbReference>
<sequence length="44" mass="4943">MQKSEGKKNQQQQFTTSTDQQSSAAIRWKYPQIELAGGVTDISQ</sequence>
<dbReference type="RefSeq" id="WP_001376971.1">
    <property type="nucleotide sequence ID" value="NZ_AP022173.1"/>
</dbReference>